<comment type="similarity">
    <text evidence="1 3">Belongs to the type-B carboxylesterase/lipase family.</text>
</comment>
<evidence type="ECO:0000259" key="4">
    <source>
        <dbReference type="Pfam" id="PF00135"/>
    </source>
</evidence>
<dbReference type="InterPro" id="IPR029058">
    <property type="entry name" value="AB_hydrolase_fold"/>
</dbReference>
<dbReference type="Pfam" id="PF00135">
    <property type="entry name" value="COesterase"/>
    <property type="match status" value="1"/>
</dbReference>
<dbReference type="GeneID" id="54287289"/>
<evidence type="ECO:0000256" key="3">
    <source>
        <dbReference type="RuleBase" id="RU361235"/>
    </source>
</evidence>
<dbReference type="SUPFAM" id="SSF53474">
    <property type="entry name" value="alpha/beta-Hydrolases"/>
    <property type="match status" value="1"/>
</dbReference>
<dbReference type="Proteomes" id="UP000799778">
    <property type="component" value="Unassembled WGS sequence"/>
</dbReference>
<feature type="chain" id="PRO_5025711799" description="Carboxylic ester hydrolase" evidence="3">
    <location>
        <begin position="19"/>
        <end position="526"/>
    </location>
</feature>
<keyword evidence="3" id="KW-0732">Signal</keyword>
<dbReference type="OrthoDB" id="408631at2759"/>
<evidence type="ECO:0000256" key="1">
    <source>
        <dbReference type="ARBA" id="ARBA00005964"/>
    </source>
</evidence>
<feature type="domain" description="Carboxylesterase type B" evidence="4">
    <location>
        <begin position="38"/>
        <end position="505"/>
    </location>
</feature>
<evidence type="ECO:0000256" key="2">
    <source>
        <dbReference type="ARBA" id="ARBA00022801"/>
    </source>
</evidence>
<feature type="signal peptide" evidence="3">
    <location>
        <begin position="1"/>
        <end position="18"/>
    </location>
</feature>
<dbReference type="AlphaFoldDB" id="A0A6A5XUI2"/>
<reference evidence="5" key="1">
    <citation type="journal article" date="2020" name="Stud. Mycol.">
        <title>101 Dothideomycetes genomes: a test case for predicting lifestyles and emergence of pathogens.</title>
        <authorList>
            <person name="Haridas S."/>
            <person name="Albert R."/>
            <person name="Binder M."/>
            <person name="Bloem J."/>
            <person name="Labutti K."/>
            <person name="Salamov A."/>
            <person name="Andreopoulos B."/>
            <person name="Baker S."/>
            <person name="Barry K."/>
            <person name="Bills G."/>
            <person name="Bluhm B."/>
            <person name="Cannon C."/>
            <person name="Castanera R."/>
            <person name="Culley D."/>
            <person name="Daum C."/>
            <person name="Ezra D."/>
            <person name="Gonzalez J."/>
            <person name="Henrissat B."/>
            <person name="Kuo A."/>
            <person name="Liang C."/>
            <person name="Lipzen A."/>
            <person name="Lutzoni F."/>
            <person name="Magnuson J."/>
            <person name="Mondo S."/>
            <person name="Nolan M."/>
            <person name="Ohm R."/>
            <person name="Pangilinan J."/>
            <person name="Park H.-J."/>
            <person name="Ramirez L."/>
            <person name="Alfaro M."/>
            <person name="Sun H."/>
            <person name="Tritt A."/>
            <person name="Yoshinaga Y."/>
            <person name="Zwiers L.-H."/>
            <person name="Turgeon B."/>
            <person name="Goodwin S."/>
            <person name="Spatafora J."/>
            <person name="Crous P."/>
            <person name="Grigoriev I."/>
        </authorList>
    </citation>
    <scope>NUCLEOTIDE SEQUENCE</scope>
    <source>
        <strain evidence="5">CBS 175.79</strain>
    </source>
</reference>
<dbReference type="RefSeq" id="XP_033385201.1">
    <property type="nucleotide sequence ID" value="XM_033529892.1"/>
</dbReference>
<keyword evidence="2 3" id="KW-0378">Hydrolase</keyword>
<dbReference type="InterPro" id="IPR002018">
    <property type="entry name" value="CarbesteraseB"/>
</dbReference>
<dbReference type="InterPro" id="IPR019826">
    <property type="entry name" value="Carboxylesterase_B_AS"/>
</dbReference>
<dbReference type="EMBL" id="ML978068">
    <property type="protein sequence ID" value="KAF2016862.1"/>
    <property type="molecule type" value="Genomic_DNA"/>
</dbReference>
<dbReference type="PROSITE" id="PS00122">
    <property type="entry name" value="CARBOXYLESTERASE_B_1"/>
    <property type="match status" value="1"/>
</dbReference>
<evidence type="ECO:0000313" key="6">
    <source>
        <dbReference type="Proteomes" id="UP000799778"/>
    </source>
</evidence>
<dbReference type="GO" id="GO:0016787">
    <property type="term" value="F:hydrolase activity"/>
    <property type="evidence" value="ECO:0007669"/>
    <property type="project" value="UniProtKB-KW"/>
</dbReference>
<organism evidence="5 6">
    <name type="scientific">Aaosphaeria arxii CBS 175.79</name>
    <dbReference type="NCBI Taxonomy" id="1450172"/>
    <lineage>
        <taxon>Eukaryota</taxon>
        <taxon>Fungi</taxon>
        <taxon>Dikarya</taxon>
        <taxon>Ascomycota</taxon>
        <taxon>Pezizomycotina</taxon>
        <taxon>Dothideomycetes</taxon>
        <taxon>Pleosporomycetidae</taxon>
        <taxon>Pleosporales</taxon>
        <taxon>Pleosporales incertae sedis</taxon>
        <taxon>Aaosphaeria</taxon>
    </lineage>
</organism>
<proteinExistence type="inferred from homology"/>
<protein>
    <recommendedName>
        <fullName evidence="3">Carboxylic ester hydrolase</fullName>
        <ecNumber evidence="3">3.1.1.-</ecNumber>
    </recommendedName>
</protein>
<accession>A0A6A5XUI2</accession>
<keyword evidence="6" id="KW-1185">Reference proteome</keyword>
<name>A0A6A5XUI2_9PLEO</name>
<gene>
    <name evidence="5" type="ORF">BU24DRAFT_431805</name>
</gene>
<dbReference type="EC" id="3.1.1.-" evidence="3"/>
<evidence type="ECO:0000313" key="5">
    <source>
        <dbReference type="EMBL" id="KAF2016862.1"/>
    </source>
</evidence>
<dbReference type="Gene3D" id="3.40.50.1820">
    <property type="entry name" value="alpha/beta hydrolase"/>
    <property type="match status" value="1"/>
</dbReference>
<dbReference type="PANTHER" id="PTHR11559">
    <property type="entry name" value="CARBOXYLESTERASE"/>
    <property type="match status" value="1"/>
</dbReference>
<sequence length="526" mass="58412">MFRQLLLCLALCAYLAVAVDLDVDLGYAKYRGIHEPGGVLRWAGMRYARSVSRVDGMRFAAPQDPVPERQGLVVNASKFGPLCIGTDSALQNEFGGRQSEDCLFANVWAPAKATNESNFPVYIFIQGGGFNANGNADYNATKLVQASNNSMVVVNFNYRVGPYGFLAGNDVIADDDVSLNNGLKDQRQLFKWVQQHITKFGGDPNHVTIGGPSAGAGSVVLHLTAYGGRDDKLFHAAAAESPSFPPLRTEEDSEFMYEALRKETGCSDLKCMREMPAPEFQKAVRTMKTNFPGGKSPPIYFWNPTIDNDFIRDYTYNELRNGHFVKVPTIFGSDENDGLVFTPKSATSLQRAQQFVTDQFPNLNKEQWARIRKIWPGPPDAFKDARWKNVAADIYGHIRYTCPAINASASYERGSDFNSWQYRWNVGSALHVSELGSIWNNGTTAAGVFIQQYWVSFIKTYDPNKIQTTFLASKGVLTSPNWEPYGTGNGKRMLFTNQNDVSMEDVSQESRDKCEVITGIGAQLSQ</sequence>
<dbReference type="InterPro" id="IPR050309">
    <property type="entry name" value="Type-B_Carboxylest/Lipase"/>
</dbReference>